<dbReference type="Proteomes" id="UP000295278">
    <property type="component" value="Unassembled WGS sequence"/>
</dbReference>
<evidence type="ECO:0000313" key="10">
    <source>
        <dbReference type="EMBL" id="TDD74405.1"/>
    </source>
</evidence>
<dbReference type="Pfam" id="PF13426">
    <property type="entry name" value="PAS_9"/>
    <property type="match status" value="2"/>
</dbReference>
<feature type="domain" description="PAS" evidence="8">
    <location>
        <begin position="405"/>
        <end position="478"/>
    </location>
</feature>
<dbReference type="InterPro" id="IPR000014">
    <property type="entry name" value="PAS"/>
</dbReference>
<dbReference type="SMART" id="SM00091">
    <property type="entry name" value="PAS"/>
    <property type="match status" value="4"/>
</dbReference>
<evidence type="ECO:0000256" key="4">
    <source>
        <dbReference type="ARBA" id="ARBA00022679"/>
    </source>
</evidence>
<evidence type="ECO:0000256" key="1">
    <source>
        <dbReference type="ARBA" id="ARBA00000085"/>
    </source>
</evidence>
<dbReference type="InterPro" id="IPR005467">
    <property type="entry name" value="His_kinase_dom"/>
</dbReference>
<sequence>MGNKQSQHIKNQLEMYPILVDRMPQGIATVNEEGIILYCNPSFAEMVSLPSNQVLGTKLHNYIAEISKAEFDDLYKQSLRGPVNNEIHLNDHATMVMPVIISTNTFDLGDETMLSVILTDVSARNKNRNVMKVQAEELEKKLQQLQESEERFRLLVENVKDYSIIMLDPDGNIKTWNKGAERIKGYTSREIIGKHISIVYTKEEIEGNEPGTNLKMAKKLGRYESEAWRVRKDGSTFFADVIISALYDAENNFRGYAKITRDITERKQSEEKLKDSETQIQTIFKRAPDAVTVIDDAGNITRWNPRAEEIFGWSAEEAIGQPLHNLIVPERYREAHSNGMKHFLATGEGSVLNKPLEMAALLKNNSEIQVELSISHFQFKKKDFFIGFLKDITERKITEDKLKESEERFLKIFANSPVATTLSEVKSNKIAFANTLFYDTFGYSEQEVIGHTSEQLSLIAPDEYNRVIAVIMESLGEKRTLDELQALPVEDTEALLLKLKQGNTMNNLEIQYTRKNGETFYAILFYEAIRIGNQSYTITSYQDITERKIAEEKVKQKSRELELLNQELALKNKESEKRATQLSIANIELIFQIEEKEKKDAALRTANTDLKEKEELIAHKDGILAILSHDLRSPLTGIIGAAKHLQAHVEVMNPNQRKEILTLLYEAAIKELNMLDYLVEWARIKYASDVFSPAQIKLANYVNQVFDNLKDTAAMHTISLCHEIEENTTVFADGKMLLSIIQNIVSNAIKHSRPDGKIIITATQSGNEIIVEIKDTGIGMSIEIQKNLFTPQMDSLSKERKHDKGAGIGLLLVKGFLEKNGGRIWVESEEGVGSSFYFTLPITGSLNKIA</sequence>
<feature type="domain" description="PAS" evidence="8">
    <location>
        <begin position="12"/>
        <end position="86"/>
    </location>
</feature>
<dbReference type="FunFam" id="3.30.565.10:FF:000006">
    <property type="entry name" value="Sensor histidine kinase WalK"/>
    <property type="match status" value="1"/>
</dbReference>
<dbReference type="GO" id="GO:0000155">
    <property type="term" value="F:phosphorelay sensor kinase activity"/>
    <property type="evidence" value="ECO:0007669"/>
    <property type="project" value="InterPro"/>
</dbReference>
<dbReference type="PROSITE" id="PS50113">
    <property type="entry name" value="PAC"/>
    <property type="match status" value="3"/>
</dbReference>
<comment type="caution">
    <text evidence="10">The sequence shown here is derived from an EMBL/GenBank/DDBJ whole genome shotgun (WGS) entry which is preliminary data.</text>
</comment>
<dbReference type="SUPFAM" id="SSF55874">
    <property type="entry name" value="ATPase domain of HSP90 chaperone/DNA topoisomerase II/histidine kinase"/>
    <property type="match status" value="1"/>
</dbReference>
<dbReference type="InterPro" id="IPR052162">
    <property type="entry name" value="Sensor_kinase/Photoreceptor"/>
</dbReference>
<dbReference type="InterPro" id="IPR001610">
    <property type="entry name" value="PAC"/>
</dbReference>
<dbReference type="PANTHER" id="PTHR43304:SF1">
    <property type="entry name" value="PAC DOMAIN-CONTAINING PROTEIN"/>
    <property type="match status" value="1"/>
</dbReference>
<dbReference type="InterPro" id="IPR003661">
    <property type="entry name" value="HisK_dim/P_dom"/>
</dbReference>
<dbReference type="Pfam" id="PF00512">
    <property type="entry name" value="HisKA"/>
    <property type="match status" value="1"/>
</dbReference>
<evidence type="ECO:0000256" key="5">
    <source>
        <dbReference type="ARBA" id="ARBA00022777"/>
    </source>
</evidence>
<evidence type="ECO:0000259" key="7">
    <source>
        <dbReference type="PROSITE" id="PS50109"/>
    </source>
</evidence>
<dbReference type="NCBIfam" id="TIGR00229">
    <property type="entry name" value="sensory_box"/>
    <property type="match status" value="4"/>
</dbReference>
<dbReference type="InterPro" id="IPR013767">
    <property type="entry name" value="PAS_fold"/>
</dbReference>
<dbReference type="InterPro" id="IPR000700">
    <property type="entry name" value="PAS-assoc_C"/>
</dbReference>
<dbReference type="Pfam" id="PF02518">
    <property type="entry name" value="HATPase_c"/>
    <property type="match status" value="1"/>
</dbReference>
<dbReference type="OrthoDB" id="9811889at2"/>
<feature type="coiled-coil region" evidence="6">
    <location>
        <begin position="128"/>
        <end position="158"/>
    </location>
</feature>
<dbReference type="PRINTS" id="PR00344">
    <property type="entry name" value="BCTRLSENSOR"/>
</dbReference>
<evidence type="ECO:0000256" key="6">
    <source>
        <dbReference type="SAM" id="Coils"/>
    </source>
</evidence>
<dbReference type="InterPro" id="IPR003594">
    <property type="entry name" value="HATPase_dom"/>
</dbReference>
<dbReference type="EMBL" id="SMFM01000009">
    <property type="protein sequence ID" value="TDD74405.1"/>
    <property type="molecule type" value="Genomic_DNA"/>
</dbReference>
<dbReference type="PANTHER" id="PTHR43304">
    <property type="entry name" value="PHYTOCHROME-LIKE PROTEIN CPH1"/>
    <property type="match status" value="1"/>
</dbReference>
<name>A0A4R5AQF3_9FLAO</name>
<dbReference type="AlphaFoldDB" id="A0A4R5AQF3"/>
<dbReference type="Gene3D" id="3.30.565.10">
    <property type="entry name" value="Histidine kinase-like ATPase, C-terminal domain"/>
    <property type="match status" value="1"/>
</dbReference>
<keyword evidence="11" id="KW-1185">Reference proteome</keyword>
<dbReference type="InterPro" id="IPR036097">
    <property type="entry name" value="HisK_dim/P_sf"/>
</dbReference>
<dbReference type="InterPro" id="IPR004358">
    <property type="entry name" value="Sig_transdc_His_kin-like_C"/>
</dbReference>
<feature type="domain" description="PAS" evidence="8">
    <location>
        <begin position="148"/>
        <end position="194"/>
    </location>
</feature>
<feature type="coiled-coil region" evidence="6">
    <location>
        <begin position="547"/>
        <end position="616"/>
    </location>
</feature>
<keyword evidence="3" id="KW-0597">Phosphoprotein</keyword>
<dbReference type="PROSITE" id="PS50109">
    <property type="entry name" value="HIS_KIN"/>
    <property type="match status" value="1"/>
</dbReference>
<feature type="domain" description="PAS" evidence="8">
    <location>
        <begin position="276"/>
        <end position="347"/>
    </location>
</feature>
<comment type="catalytic activity">
    <reaction evidence="1">
        <text>ATP + protein L-histidine = ADP + protein N-phospho-L-histidine.</text>
        <dbReference type="EC" id="2.7.13.3"/>
    </reaction>
</comment>
<dbReference type="SMART" id="SM00388">
    <property type="entry name" value="HisKA"/>
    <property type="match status" value="1"/>
</dbReference>
<keyword evidence="6" id="KW-0175">Coiled coil</keyword>
<organism evidence="10 11">
    <name type="scientific">Flavobacterium caseinilyticum</name>
    <dbReference type="NCBI Taxonomy" id="2541732"/>
    <lineage>
        <taxon>Bacteria</taxon>
        <taxon>Pseudomonadati</taxon>
        <taxon>Bacteroidota</taxon>
        <taxon>Flavobacteriia</taxon>
        <taxon>Flavobacteriales</taxon>
        <taxon>Flavobacteriaceae</taxon>
        <taxon>Flavobacterium</taxon>
    </lineage>
</organism>
<dbReference type="SMART" id="SM00086">
    <property type="entry name" value="PAC"/>
    <property type="match status" value="3"/>
</dbReference>
<feature type="domain" description="Histidine kinase" evidence="7">
    <location>
        <begin position="626"/>
        <end position="844"/>
    </location>
</feature>
<dbReference type="Pfam" id="PF00989">
    <property type="entry name" value="PAS"/>
    <property type="match status" value="2"/>
</dbReference>
<dbReference type="GO" id="GO:0006355">
    <property type="term" value="P:regulation of DNA-templated transcription"/>
    <property type="evidence" value="ECO:0007669"/>
    <property type="project" value="InterPro"/>
</dbReference>
<evidence type="ECO:0000259" key="9">
    <source>
        <dbReference type="PROSITE" id="PS50113"/>
    </source>
</evidence>
<dbReference type="InterPro" id="IPR036890">
    <property type="entry name" value="HATPase_C_sf"/>
</dbReference>
<evidence type="ECO:0000259" key="8">
    <source>
        <dbReference type="PROSITE" id="PS50112"/>
    </source>
</evidence>
<dbReference type="Gene3D" id="3.30.450.20">
    <property type="entry name" value="PAS domain"/>
    <property type="match status" value="4"/>
</dbReference>
<keyword evidence="4" id="KW-0808">Transferase</keyword>
<feature type="domain" description="PAC" evidence="9">
    <location>
        <begin position="506"/>
        <end position="556"/>
    </location>
</feature>
<dbReference type="CDD" id="cd00130">
    <property type="entry name" value="PAS"/>
    <property type="match status" value="4"/>
</dbReference>
<evidence type="ECO:0000256" key="2">
    <source>
        <dbReference type="ARBA" id="ARBA00012438"/>
    </source>
</evidence>
<protein>
    <recommendedName>
        <fullName evidence="2">histidine kinase</fullName>
        <ecNumber evidence="2">2.7.13.3</ecNumber>
    </recommendedName>
</protein>
<evidence type="ECO:0000313" key="11">
    <source>
        <dbReference type="Proteomes" id="UP000295278"/>
    </source>
</evidence>
<feature type="domain" description="PAC" evidence="9">
    <location>
        <begin position="223"/>
        <end position="275"/>
    </location>
</feature>
<dbReference type="SUPFAM" id="SSF47384">
    <property type="entry name" value="Homodimeric domain of signal transducing histidine kinase"/>
    <property type="match status" value="1"/>
</dbReference>
<dbReference type="EC" id="2.7.13.3" evidence="2"/>
<proteinExistence type="predicted"/>
<dbReference type="SMART" id="SM00387">
    <property type="entry name" value="HATPase_c"/>
    <property type="match status" value="1"/>
</dbReference>
<dbReference type="SUPFAM" id="SSF55785">
    <property type="entry name" value="PYP-like sensor domain (PAS domain)"/>
    <property type="match status" value="4"/>
</dbReference>
<gene>
    <name evidence="10" type="ORF">E0F89_15005</name>
</gene>
<accession>A0A4R5AQF3</accession>
<dbReference type="InterPro" id="IPR035965">
    <property type="entry name" value="PAS-like_dom_sf"/>
</dbReference>
<reference evidence="10 11" key="1">
    <citation type="submission" date="2019-03" db="EMBL/GenBank/DDBJ databases">
        <title>Flavobacterium AT-3-2 sp. nov., isolated from arctic soil.</title>
        <authorList>
            <person name="Chaudhary D.K."/>
        </authorList>
    </citation>
    <scope>NUCLEOTIDE SEQUENCE [LARGE SCALE GENOMIC DNA]</scope>
    <source>
        <strain evidence="10 11">AT-3-2</strain>
    </source>
</reference>
<evidence type="ECO:0000256" key="3">
    <source>
        <dbReference type="ARBA" id="ARBA00022553"/>
    </source>
</evidence>
<dbReference type="CDD" id="cd00082">
    <property type="entry name" value="HisKA"/>
    <property type="match status" value="1"/>
</dbReference>
<dbReference type="RefSeq" id="WP_131910584.1">
    <property type="nucleotide sequence ID" value="NZ_SMFM01000009.1"/>
</dbReference>
<dbReference type="Gene3D" id="1.10.287.130">
    <property type="match status" value="1"/>
</dbReference>
<keyword evidence="5 10" id="KW-0418">Kinase</keyword>
<feature type="domain" description="PAC" evidence="9">
    <location>
        <begin position="354"/>
        <end position="404"/>
    </location>
</feature>
<dbReference type="PROSITE" id="PS50112">
    <property type="entry name" value="PAS"/>
    <property type="match status" value="4"/>
</dbReference>